<comment type="similarity">
    <text evidence="1">Belongs to the DinB family.</text>
</comment>
<dbReference type="InterPro" id="IPR034660">
    <property type="entry name" value="DinB/YfiT-like"/>
</dbReference>
<dbReference type="STRING" id="887144.BJF91_03975"/>
<dbReference type="EMBL" id="JACIED010000002">
    <property type="protein sequence ID" value="MBB4007479.1"/>
    <property type="molecule type" value="Genomic_DNA"/>
</dbReference>
<dbReference type="InterPro" id="IPR007837">
    <property type="entry name" value="DinB"/>
</dbReference>
<dbReference type="Proteomes" id="UP000544107">
    <property type="component" value="Unassembled WGS sequence"/>
</dbReference>
<dbReference type="PANTHER" id="PTHR37302">
    <property type="entry name" value="SLR1116 PROTEIN"/>
    <property type="match status" value="1"/>
</dbReference>
<keyword evidence="2 3" id="KW-0479">Metal-binding</keyword>
<dbReference type="PANTHER" id="PTHR37302:SF1">
    <property type="entry name" value="PROTEIN DINB"/>
    <property type="match status" value="1"/>
</dbReference>
<evidence type="ECO:0000256" key="2">
    <source>
        <dbReference type="ARBA" id="ARBA00022723"/>
    </source>
</evidence>
<feature type="binding site" evidence="3">
    <location>
        <position position="48"/>
    </location>
    <ligand>
        <name>a divalent metal cation</name>
        <dbReference type="ChEBI" id="CHEBI:60240"/>
    </ligand>
</feature>
<proteinExistence type="inferred from homology"/>
<name>A0A1Q8ZZH6_9HYPH</name>
<reference evidence="4 7" key="2">
    <citation type="submission" date="2020-08" db="EMBL/GenBank/DDBJ databases">
        <title>Genomic Encyclopedia of Type Strains, Phase IV (KMG-IV): sequencing the most valuable type-strain genomes for metagenomic binning, comparative biology and taxonomic classification.</title>
        <authorList>
            <person name="Goeker M."/>
        </authorList>
    </citation>
    <scope>NUCLEOTIDE SEQUENCE [LARGE SCALE GENOMIC DNA]</scope>
    <source>
        <strain evidence="4 7">DSM 100021</strain>
    </source>
</reference>
<evidence type="ECO:0000313" key="6">
    <source>
        <dbReference type="Proteomes" id="UP000185598"/>
    </source>
</evidence>
<dbReference type="Gene3D" id="1.20.120.450">
    <property type="entry name" value="dinb family like domain"/>
    <property type="match status" value="1"/>
</dbReference>
<feature type="binding site" evidence="3">
    <location>
        <position position="137"/>
    </location>
    <ligand>
        <name>a divalent metal cation</name>
        <dbReference type="ChEBI" id="CHEBI:60240"/>
    </ligand>
</feature>
<gene>
    <name evidence="5" type="ORF">BJF91_03975</name>
    <name evidence="4" type="ORF">GGQ71_001742</name>
</gene>
<organism evidence="5 6">
    <name type="scientific">Allorhizobium taibaishanense</name>
    <dbReference type="NCBI Taxonomy" id="887144"/>
    <lineage>
        <taxon>Bacteria</taxon>
        <taxon>Pseudomonadati</taxon>
        <taxon>Pseudomonadota</taxon>
        <taxon>Alphaproteobacteria</taxon>
        <taxon>Hyphomicrobiales</taxon>
        <taxon>Rhizobiaceae</taxon>
        <taxon>Rhizobium/Agrobacterium group</taxon>
        <taxon>Allorhizobium</taxon>
    </lineage>
</organism>
<evidence type="ECO:0000313" key="4">
    <source>
        <dbReference type="EMBL" id="MBB4007479.1"/>
    </source>
</evidence>
<sequence>MIDHWTMFAGYNAWVNQKLYEAASTLSEEELHRDTGAFFKSLFGTLSHLVVADQIWMQRLTGEGPSHQRLDDRPCPDLASLAEERRATDARIVAYCAALTPEQLADDIEYRRITTPDLVRQNLGQVLAHLFNHQTHHRGQAHMILTVLGKPSLALDLPYFQRLQKPA</sequence>
<keyword evidence="6" id="KW-1185">Reference proteome</keyword>
<dbReference type="GO" id="GO:0046872">
    <property type="term" value="F:metal ion binding"/>
    <property type="evidence" value="ECO:0007669"/>
    <property type="project" value="UniProtKB-KW"/>
</dbReference>
<feature type="binding site" evidence="3">
    <location>
        <position position="133"/>
    </location>
    <ligand>
        <name>a divalent metal cation</name>
        <dbReference type="ChEBI" id="CHEBI:60240"/>
    </ligand>
</feature>
<dbReference type="EMBL" id="MKIN01000027">
    <property type="protein sequence ID" value="OLP47570.1"/>
    <property type="molecule type" value="Genomic_DNA"/>
</dbReference>
<evidence type="ECO:0000256" key="3">
    <source>
        <dbReference type="PIRSR" id="PIRSR607837-1"/>
    </source>
</evidence>
<dbReference type="OrthoDB" id="9807509at2"/>
<protein>
    <submittedName>
        <fullName evidence="5">Diguanylate cyclase</fullName>
    </submittedName>
    <submittedName>
        <fullName evidence="4">Putative damage-inducible protein DinB</fullName>
    </submittedName>
</protein>
<reference evidence="5 6" key="1">
    <citation type="submission" date="2016-09" db="EMBL/GenBank/DDBJ databases">
        <title>Rhizobium oryziradicis sp. nov., isolated from the root of rice.</title>
        <authorList>
            <person name="Zhao J."/>
            <person name="Zhang X."/>
        </authorList>
    </citation>
    <scope>NUCLEOTIDE SEQUENCE [LARGE SCALE GENOMIC DNA]</scope>
    <source>
        <strain evidence="5 6">14971</strain>
    </source>
</reference>
<evidence type="ECO:0000256" key="1">
    <source>
        <dbReference type="ARBA" id="ARBA00008635"/>
    </source>
</evidence>
<comment type="caution">
    <text evidence="5">The sequence shown here is derived from an EMBL/GenBank/DDBJ whole genome shotgun (WGS) entry which is preliminary data.</text>
</comment>
<evidence type="ECO:0000313" key="7">
    <source>
        <dbReference type="Proteomes" id="UP000544107"/>
    </source>
</evidence>
<accession>A0A1Q8ZZH6</accession>
<dbReference type="Proteomes" id="UP000185598">
    <property type="component" value="Unassembled WGS sequence"/>
</dbReference>
<dbReference type="Pfam" id="PF05163">
    <property type="entry name" value="DinB"/>
    <property type="match status" value="1"/>
</dbReference>
<dbReference type="AlphaFoldDB" id="A0A1Q8ZZH6"/>
<dbReference type="RefSeq" id="WP_075616748.1">
    <property type="nucleotide sequence ID" value="NZ_JACIED010000002.1"/>
</dbReference>
<evidence type="ECO:0000313" key="5">
    <source>
        <dbReference type="EMBL" id="OLP47570.1"/>
    </source>
</evidence>
<dbReference type="SUPFAM" id="SSF109854">
    <property type="entry name" value="DinB/YfiT-like putative metalloenzymes"/>
    <property type="match status" value="1"/>
</dbReference>